<comment type="caution">
    <text evidence="1">The sequence shown here is derived from an EMBL/GenBank/DDBJ whole genome shotgun (WGS) entry which is preliminary data.</text>
</comment>
<dbReference type="EMBL" id="CM042881">
    <property type="protein sequence ID" value="KAI4386963.1"/>
    <property type="molecule type" value="Genomic_DNA"/>
</dbReference>
<keyword evidence="2" id="KW-1185">Reference proteome</keyword>
<dbReference type="Proteomes" id="UP001057402">
    <property type="component" value="Chromosome 2"/>
</dbReference>
<protein>
    <submittedName>
        <fullName evidence="1">Uncharacterized protein</fullName>
    </submittedName>
</protein>
<evidence type="ECO:0000313" key="1">
    <source>
        <dbReference type="EMBL" id="KAI4386963.1"/>
    </source>
</evidence>
<gene>
    <name evidence="1" type="ORF">MLD38_004835</name>
</gene>
<sequence>MFTIVPTRPDTSSNEPAEFTDQEPIEPSDPTDGLPSELPELRPDHPPLERTILGELILLKLSKQVISETLRMGKIIVRVMGKATKDVQVKGYFIPKGWRVFTYFRLVHLDENNYDWPYQFNPWRWQDRDMSSCTFTPFGGAQRLCLGLDLARLEAAVFLHHLVAQFSWVAEPDTVANFPTVRMNK</sequence>
<proteinExistence type="predicted"/>
<reference evidence="2" key="1">
    <citation type="journal article" date="2023" name="Front. Plant Sci.">
        <title>Chromosomal-level genome assembly of Melastoma candidum provides insights into trichome evolution.</title>
        <authorList>
            <person name="Zhong Y."/>
            <person name="Wu W."/>
            <person name="Sun C."/>
            <person name="Zou P."/>
            <person name="Liu Y."/>
            <person name="Dai S."/>
            <person name="Zhou R."/>
        </authorList>
    </citation>
    <scope>NUCLEOTIDE SEQUENCE [LARGE SCALE GENOMIC DNA]</scope>
</reference>
<evidence type="ECO:0000313" key="2">
    <source>
        <dbReference type="Proteomes" id="UP001057402"/>
    </source>
</evidence>
<name>A0ACB9S8H6_9MYRT</name>
<accession>A0ACB9S8H6</accession>
<organism evidence="1 2">
    <name type="scientific">Melastoma candidum</name>
    <dbReference type="NCBI Taxonomy" id="119954"/>
    <lineage>
        <taxon>Eukaryota</taxon>
        <taxon>Viridiplantae</taxon>
        <taxon>Streptophyta</taxon>
        <taxon>Embryophyta</taxon>
        <taxon>Tracheophyta</taxon>
        <taxon>Spermatophyta</taxon>
        <taxon>Magnoliopsida</taxon>
        <taxon>eudicotyledons</taxon>
        <taxon>Gunneridae</taxon>
        <taxon>Pentapetalae</taxon>
        <taxon>rosids</taxon>
        <taxon>malvids</taxon>
        <taxon>Myrtales</taxon>
        <taxon>Melastomataceae</taxon>
        <taxon>Melastomatoideae</taxon>
        <taxon>Melastomateae</taxon>
        <taxon>Melastoma</taxon>
    </lineage>
</organism>